<name>A0AAW1XMH4_RUBAR</name>
<comment type="caution">
    <text evidence="3">The sequence shown here is derived from an EMBL/GenBank/DDBJ whole genome shotgun (WGS) entry which is preliminary data.</text>
</comment>
<dbReference type="Pfam" id="PF13837">
    <property type="entry name" value="Myb_DNA-bind_4"/>
    <property type="match status" value="1"/>
</dbReference>
<proteinExistence type="predicted"/>
<keyword evidence="4" id="KW-1185">Reference proteome</keyword>
<organism evidence="3 4">
    <name type="scientific">Rubus argutus</name>
    <name type="common">Southern blackberry</name>
    <dbReference type="NCBI Taxonomy" id="59490"/>
    <lineage>
        <taxon>Eukaryota</taxon>
        <taxon>Viridiplantae</taxon>
        <taxon>Streptophyta</taxon>
        <taxon>Embryophyta</taxon>
        <taxon>Tracheophyta</taxon>
        <taxon>Spermatophyta</taxon>
        <taxon>Magnoliopsida</taxon>
        <taxon>eudicotyledons</taxon>
        <taxon>Gunneridae</taxon>
        <taxon>Pentapetalae</taxon>
        <taxon>rosids</taxon>
        <taxon>fabids</taxon>
        <taxon>Rosales</taxon>
        <taxon>Rosaceae</taxon>
        <taxon>Rosoideae</taxon>
        <taxon>Rosoideae incertae sedis</taxon>
        <taxon>Rubus</taxon>
    </lineage>
</organism>
<dbReference type="EMBL" id="JBEDUW010000003">
    <property type="protein sequence ID" value="KAK9937093.1"/>
    <property type="molecule type" value="Genomic_DNA"/>
</dbReference>
<dbReference type="PANTHER" id="PTHR33492:SF12">
    <property type="entry name" value="HOMEODOMAIN-LIKE SUPERFAMILY PROTEIN-RELATED"/>
    <property type="match status" value="1"/>
</dbReference>
<feature type="compositionally biased region" description="Pro residues" evidence="1">
    <location>
        <begin position="223"/>
        <end position="236"/>
    </location>
</feature>
<feature type="region of interest" description="Disordered" evidence="1">
    <location>
        <begin position="223"/>
        <end position="290"/>
    </location>
</feature>
<feature type="compositionally biased region" description="Gly residues" evidence="1">
    <location>
        <begin position="260"/>
        <end position="272"/>
    </location>
</feature>
<reference evidence="3 4" key="1">
    <citation type="journal article" date="2023" name="G3 (Bethesda)">
        <title>A chromosome-length genome assembly and annotation of blackberry (Rubus argutus, cv. 'Hillquist').</title>
        <authorList>
            <person name="Bruna T."/>
            <person name="Aryal R."/>
            <person name="Dudchenko O."/>
            <person name="Sargent D.J."/>
            <person name="Mead D."/>
            <person name="Buti M."/>
            <person name="Cavallini A."/>
            <person name="Hytonen T."/>
            <person name="Andres J."/>
            <person name="Pham M."/>
            <person name="Weisz D."/>
            <person name="Mascagni F."/>
            <person name="Usai G."/>
            <person name="Natali L."/>
            <person name="Bassil N."/>
            <person name="Fernandez G.E."/>
            <person name="Lomsadze A."/>
            <person name="Armour M."/>
            <person name="Olukolu B."/>
            <person name="Poorten T."/>
            <person name="Britton C."/>
            <person name="Davik J."/>
            <person name="Ashrafi H."/>
            <person name="Aiden E.L."/>
            <person name="Borodovsky M."/>
            <person name="Worthington M."/>
        </authorList>
    </citation>
    <scope>NUCLEOTIDE SEQUENCE [LARGE SCALE GENOMIC DNA]</scope>
    <source>
        <strain evidence="3">PI 553951</strain>
    </source>
</reference>
<dbReference type="AlphaFoldDB" id="A0AAW1XMH4"/>
<gene>
    <name evidence="3" type="ORF">M0R45_013909</name>
</gene>
<feature type="compositionally biased region" description="Low complexity" evidence="1">
    <location>
        <begin position="277"/>
        <end position="290"/>
    </location>
</feature>
<sequence length="372" mass="40881">MAEIQGGNSSTFVMRDYRKGNWTVGETMVLIEAKKMDEERRIMKRSGSVSGDHGTDQTLRSISKPAELRWKWVEDYCWKKGCLRSQNQCNDKWDNLMRDYKKVREYEKRSVVGENKELASYWKLEKSERKERNLPTNMVPQIYEALVEVVEKREMGRVVVGGASVSGSISPNPNIGYVVERPMISGVHQSTVQLSPPPGLQQHLIQAPPIAAIPLLTAPLAAQPPPPLPYSQPMPPTCESSDSDTSEHSDSPAKRRRRGGASGAGAGAGGDQQQGISTSGTVSASTSSEVGTAISRGASIIAEALQGCEEREERRHREILSLHERRIQIEESKTEINRQGISGLVDAINKLANSIHALASNKNNNNQSSGPK</sequence>
<dbReference type="InterPro" id="IPR044822">
    <property type="entry name" value="Myb_DNA-bind_4"/>
</dbReference>
<protein>
    <recommendedName>
        <fullName evidence="2">Myb-like domain-containing protein</fullName>
    </recommendedName>
</protein>
<dbReference type="PROSITE" id="PS50090">
    <property type="entry name" value="MYB_LIKE"/>
    <property type="match status" value="1"/>
</dbReference>
<dbReference type="Proteomes" id="UP001457282">
    <property type="component" value="Unassembled WGS sequence"/>
</dbReference>
<evidence type="ECO:0000313" key="3">
    <source>
        <dbReference type="EMBL" id="KAK9937093.1"/>
    </source>
</evidence>
<feature type="domain" description="Myb-like" evidence="2">
    <location>
        <begin position="14"/>
        <end position="97"/>
    </location>
</feature>
<accession>A0AAW1XMH4</accession>
<evidence type="ECO:0000256" key="1">
    <source>
        <dbReference type="SAM" id="MobiDB-lite"/>
    </source>
</evidence>
<dbReference type="Gene3D" id="1.10.10.60">
    <property type="entry name" value="Homeodomain-like"/>
    <property type="match status" value="1"/>
</dbReference>
<evidence type="ECO:0000259" key="2">
    <source>
        <dbReference type="PROSITE" id="PS50090"/>
    </source>
</evidence>
<evidence type="ECO:0000313" key="4">
    <source>
        <dbReference type="Proteomes" id="UP001457282"/>
    </source>
</evidence>
<dbReference type="PANTHER" id="PTHR33492">
    <property type="entry name" value="OSJNBA0043A12.37 PROTEIN-RELATED"/>
    <property type="match status" value="1"/>
</dbReference>
<dbReference type="InterPro" id="IPR001005">
    <property type="entry name" value="SANT/Myb"/>
</dbReference>